<feature type="transmembrane region" description="Helical" evidence="5">
    <location>
        <begin position="110"/>
        <end position="131"/>
    </location>
</feature>
<accession>A0A9D4G6J1</accession>
<dbReference type="InterPro" id="IPR016817">
    <property type="entry name" value="MannP-dilichol_defect-1"/>
</dbReference>
<gene>
    <name evidence="6" type="ORF">DPMN_136781</name>
</gene>
<dbReference type="AlphaFoldDB" id="A0A9D4G6J1"/>
<evidence type="ECO:0000313" key="7">
    <source>
        <dbReference type="Proteomes" id="UP000828390"/>
    </source>
</evidence>
<keyword evidence="2 5" id="KW-0812">Transmembrane</keyword>
<dbReference type="GO" id="GO:0016020">
    <property type="term" value="C:membrane"/>
    <property type="evidence" value="ECO:0007669"/>
    <property type="project" value="UniProtKB-SubCell"/>
</dbReference>
<evidence type="ECO:0000256" key="3">
    <source>
        <dbReference type="ARBA" id="ARBA00022989"/>
    </source>
</evidence>
<feature type="transmembrane region" description="Helical" evidence="5">
    <location>
        <begin position="222"/>
        <end position="244"/>
    </location>
</feature>
<evidence type="ECO:0000256" key="4">
    <source>
        <dbReference type="ARBA" id="ARBA00023136"/>
    </source>
</evidence>
<dbReference type="Pfam" id="PF04193">
    <property type="entry name" value="PQ-loop"/>
    <property type="match status" value="1"/>
</dbReference>
<keyword evidence="3 5" id="KW-1133">Transmembrane helix</keyword>
<dbReference type="OrthoDB" id="271506at2759"/>
<sequence>MASMELLTSYYTGIITSRLDRDDEILRNGVQHTCFHEIGEIVMRRHVEGSCLLTVLGYILIGTMTISQVPQIFKILRKRSTLCVSFCSLLLLLQASSSTVAYAIYNRLSFSAWGEHIVLMFMFVVLVCLLLQYNQRPIASLVFMTVYILCMVLLLWPSVPQRLVQTLYLLSMPAMVLSRVLQMYKIHRTKCPGQLSATSSFLCIFHGLGRITTSILTTGDRLMIIAFAIGSLFNVLLFLQVMFYRRKTKKVA</sequence>
<proteinExistence type="predicted"/>
<dbReference type="InterPro" id="IPR006603">
    <property type="entry name" value="PQ-loop_rpt"/>
</dbReference>
<reference evidence="6" key="2">
    <citation type="submission" date="2020-11" db="EMBL/GenBank/DDBJ databases">
        <authorList>
            <person name="McCartney M.A."/>
            <person name="Auch B."/>
            <person name="Kono T."/>
            <person name="Mallez S."/>
            <person name="Becker A."/>
            <person name="Gohl D.M."/>
            <person name="Silverstein K.A.T."/>
            <person name="Koren S."/>
            <person name="Bechman K.B."/>
            <person name="Herman A."/>
            <person name="Abrahante J.E."/>
            <person name="Garbe J."/>
        </authorList>
    </citation>
    <scope>NUCLEOTIDE SEQUENCE</scope>
    <source>
        <strain evidence="6">Duluth1</strain>
        <tissue evidence="6">Whole animal</tissue>
    </source>
</reference>
<evidence type="ECO:0000256" key="5">
    <source>
        <dbReference type="SAM" id="Phobius"/>
    </source>
</evidence>
<organism evidence="6 7">
    <name type="scientific">Dreissena polymorpha</name>
    <name type="common">Zebra mussel</name>
    <name type="synonym">Mytilus polymorpha</name>
    <dbReference type="NCBI Taxonomy" id="45954"/>
    <lineage>
        <taxon>Eukaryota</taxon>
        <taxon>Metazoa</taxon>
        <taxon>Spiralia</taxon>
        <taxon>Lophotrochozoa</taxon>
        <taxon>Mollusca</taxon>
        <taxon>Bivalvia</taxon>
        <taxon>Autobranchia</taxon>
        <taxon>Heteroconchia</taxon>
        <taxon>Euheterodonta</taxon>
        <taxon>Imparidentia</taxon>
        <taxon>Neoheterodontei</taxon>
        <taxon>Myida</taxon>
        <taxon>Dreissenoidea</taxon>
        <taxon>Dreissenidae</taxon>
        <taxon>Dreissena</taxon>
    </lineage>
</organism>
<dbReference type="PANTHER" id="PTHR12226:SF3">
    <property type="entry name" value="SOLUTE CARRIER FAMILY 66 MEMBER 3"/>
    <property type="match status" value="1"/>
</dbReference>
<dbReference type="Proteomes" id="UP000828390">
    <property type="component" value="Unassembled WGS sequence"/>
</dbReference>
<evidence type="ECO:0000256" key="1">
    <source>
        <dbReference type="ARBA" id="ARBA00004141"/>
    </source>
</evidence>
<feature type="transmembrane region" description="Helical" evidence="5">
    <location>
        <begin position="82"/>
        <end position="104"/>
    </location>
</feature>
<dbReference type="EMBL" id="JAIWYP010000006">
    <property type="protein sequence ID" value="KAH3808427.1"/>
    <property type="molecule type" value="Genomic_DNA"/>
</dbReference>
<keyword evidence="7" id="KW-1185">Reference proteome</keyword>
<feature type="transmembrane region" description="Helical" evidence="5">
    <location>
        <begin position="138"/>
        <end position="157"/>
    </location>
</feature>
<dbReference type="Gene3D" id="1.20.1280.290">
    <property type="match status" value="2"/>
</dbReference>
<keyword evidence="4 5" id="KW-0472">Membrane</keyword>
<comment type="subcellular location">
    <subcellularLocation>
        <location evidence="1">Membrane</location>
        <topology evidence="1">Multi-pass membrane protein</topology>
    </subcellularLocation>
</comment>
<evidence type="ECO:0008006" key="8">
    <source>
        <dbReference type="Google" id="ProtNLM"/>
    </source>
</evidence>
<dbReference type="PANTHER" id="PTHR12226">
    <property type="entry name" value="MANNOSE-P-DOLICHOL UTILIZATION DEFECT 1 LEC35 -RELATED"/>
    <property type="match status" value="1"/>
</dbReference>
<reference evidence="6" key="1">
    <citation type="journal article" date="2019" name="bioRxiv">
        <title>The Genome of the Zebra Mussel, Dreissena polymorpha: A Resource for Invasive Species Research.</title>
        <authorList>
            <person name="McCartney M.A."/>
            <person name="Auch B."/>
            <person name="Kono T."/>
            <person name="Mallez S."/>
            <person name="Zhang Y."/>
            <person name="Obille A."/>
            <person name="Becker A."/>
            <person name="Abrahante J.E."/>
            <person name="Garbe J."/>
            <person name="Badalamenti J.P."/>
            <person name="Herman A."/>
            <person name="Mangelson H."/>
            <person name="Liachko I."/>
            <person name="Sullivan S."/>
            <person name="Sone E.D."/>
            <person name="Koren S."/>
            <person name="Silverstein K.A.T."/>
            <person name="Beckman K.B."/>
            <person name="Gohl D.M."/>
        </authorList>
    </citation>
    <scope>NUCLEOTIDE SEQUENCE</scope>
    <source>
        <strain evidence="6">Duluth1</strain>
        <tissue evidence="6">Whole animal</tissue>
    </source>
</reference>
<evidence type="ECO:0000256" key="2">
    <source>
        <dbReference type="ARBA" id="ARBA00022692"/>
    </source>
</evidence>
<protein>
    <recommendedName>
        <fullName evidence="8">Mannose-P-dolichol utilization defect 1 protein homolog</fullName>
    </recommendedName>
</protein>
<name>A0A9D4G6J1_DREPO</name>
<comment type="caution">
    <text evidence="6">The sequence shown here is derived from an EMBL/GenBank/DDBJ whole genome shotgun (WGS) entry which is preliminary data.</text>
</comment>
<evidence type="ECO:0000313" key="6">
    <source>
        <dbReference type="EMBL" id="KAH3808427.1"/>
    </source>
</evidence>